<dbReference type="EC" id="4.2.1.151" evidence="3"/>
<comment type="catalytic activity">
    <reaction evidence="3">
        <text>chorismate = 3-[(1-carboxyvinyl)-oxy]benzoate + H2O</text>
        <dbReference type="Rhea" id="RHEA:40051"/>
        <dbReference type="ChEBI" id="CHEBI:15377"/>
        <dbReference type="ChEBI" id="CHEBI:29748"/>
        <dbReference type="ChEBI" id="CHEBI:76981"/>
        <dbReference type="EC" id="4.2.1.151"/>
    </reaction>
</comment>
<comment type="pathway">
    <text evidence="3">Quinol/quinone metabolism; menaquinone biosynthesis.</text>
</comment>
<reference evidence="4 5" key="1">
    <citation type="journal article" date="2013" name="Genome Announc.">
        <title>Complete Genome Sequence of the Thermophilic and Facultatively Chemolithoautotrophic Sulfate Reducer Archaeoglobus sulfaticallidus Strain PM70-1T.</title>
        <authorList>
            <person name="Stokke R."/>
            <person name="Hocking W.P."/>
            <person name="Steinsbu B.O."/>
            <person name="Steen I.H."/>
        </authorList>
    </citation>
    <scope>NUCLEOTIDE SEQUENCE [LARGE SCALE GENOMIC DNA]</scope>
    <source>
        <strain evidence="4">PM70-1</strain>
    </source>
</reference>
<evidence type="ECO:0000256" key="2">
    <source>
        <dbReference type="ARBA" id="ARBA00023239"/>
    </source>
</evidence>
<evidence type="ECO:0000313" key="5">
    <source>
        <dbReference type="Proteomes" id="UP000013307"/>
    </source>
</evidence>
<protein>
    <recommendedName>
        <fullName evidence="3">Chorismate dehydratase</fullName>
        <ecNumber evidence="3">4.2.1.151</ecNumber>
    </recommendedName>
    <alternativeName>
        <fullName evidence="3">Menaquinone biosynthetic enzyme MqnA</fullName>
    </alternativeName>
</protein>
<dbReference type="InterPro" id="IPR003773">
    <property type="entry name" value="Menaquinone_biosynth"/>
</dbReference>
<dbReference type="RefSeq" id="WP_015589785.1">
    <property type="nucleotide sequence ID" value="NC_021169.1"/>
</dbReference>
<keyword evidence="2 3" id="KW-0456">Lyase</keyword>
<dbReference type="STRING" id="387631.Asulf_00151"/>
<dbReference type="HAMAP" id="MF_00995">
    <property type="entry name" value="MqnA"/>
    <property type="match status" value="1"/>
</dbReference>
<dbReference type="Proteomes" id="UP000013307">
    <property type="component" value="Chromosome"/>
</dbReference>
<evidence type="ECO:0000256" key="1">
    <source>
        <dbReference type="ARBA" id="ARBA00022428"/>
    </source>
</evidence>
<dbReference type="PANTHER" id="PTHR37690:SF1">
    <property type="entry name" value="CHORISMATE DEHYDRATASE"/>
    <property type="match status" value="1"/>
</dbReference>
<dbReference type="Pfam" id="PF02621">
    <property type="entry name" value="VitK2_biosynth"/>
    <property type="match status" value="1"/>
</dbReference>
<dbReference type="KEGG" id="ast:Asulf_00151"/>
<evidence type="ECO:0000313" key="4">
    <source>
        <dbReference type="EMBL" id="AGK60186.1"/>
    </source>
</evidence>
<proteinExistence type="inferred from homology"/>
<dbReference type="CDD" id="cd13634">
    <property type="entry name" value="PBP2_Sco4506"/>
    <property type="match status" value="1"/>
</dbReference>
<organism evidence="4 5">
    <name type="scientific">Archaeoglobus sulfaticallidus PM70-1</name>
    <dbReference type="NCBI Taxonomy" id="387631"/>
    <lineage>
        <taxon>Archaea</taxon>
        <taxon>Methanobacteriati</taxon>
        <taxon>Methanobacteriota</taxon>
        <taxon>Archaeoglobi</taxon>
        <taxon>Archaeoglobales</taxon>
        <taxon>Archaeoglobaceae</taxon>
        <taxon>Archaeoglobus</taxon>
    </lineage>
</organism>
<dbReference type="UniPathway" id="UPA00079"/>
<evidence type="ECO:0000256" key="3">
    <source>
        <dbReference type="HAMAP-Rule" id="MF_00995"/>
    </source>
</evidence>
<dbReference type="eggNOG" id="arCOG00655">
    <property type="taxonomic scope" value="Archaea"/>
</dbReference>
<gene>
    <name evidence="3" type="primary">mqnA</name>
    <name evidence="4" type="ORF">Asulf_00151</name>
</gene>
<dbReference type="AlphaFoldDB" id="N0BI97"/>
<dbReference type="EMBL" id="CP005290">
    <property type="protein sequence ID" value="AGK60186.1"/>
    <property type="molecule type" value="Genomic_DNA"/>
</dbReference>
<dbReference type="HOGENOM" id="CLU_059898_0_0_2"/>
<accession>N0BI97</accession>
<keyword evidence="5" id="KW-1185">Reference proteome</keyword>
<sequence length="259" mass="29984">MVGLRSPMNIRPDRKTRIGKFGFLNNFLPYYFLEKSKKYEIVETNPRNMVNMLLRKQIHYAPVPLFASLKNGLKNYSFCVASNDRVLSVVVVSKKKELEGDIAITNQSLTSVNLLKIILKEKGLENRLREFDSGSAWDLLKECDNALVIGDEAIKARMVFRVVMDLGEEWYDITGLPMVFGISASLNGFDASKIDRDLLESTEKGYKNIHLIIEEAEKHFKMPVEFLEEYFKTLKFKLGGKERRSIELFEEYCRKYDLI</sequence>
<dbReference type="GO" id="GO:0009234">
    <property type="term" value="P:menaquinone biosynthetic process"/>
    <property type="evidence" value="ECO:0007669"/>
    <property type="project" value="UniProtKB-UniRule"/>
</dbReference>
<dbReference type="GO" id="GO:0016836">
    <property type="term" value="F:hydro-lyase activity"/>
    <property type="evidence" value="ECO:0007669"/>
    <property type="project" value="UniProtKB-UniRule"/>
</dbReference>
<dbReference type="Gene3D" id="3.40.190.10">
    <property type="entry name" value="Periplasmic binding protein-like II"/>
    <property type="match status" value="2"/>
</dbReference>
<dbReference type="PANTHER" id="PTHR37690">
    <property type="entry name" value="CHORISMATE DEHYDRATASE"/>
    <property type="match status" value="1"/>
</dbReference>
<keyword evidence="1 3" id="KW-0474">Menaquinone biosynthesis</keyword>
<dbReference type="SUPFAM" id="SSF53850">
    <property type="entry name" value="Periplasmic binding protein-like II"/>
    <property type="match status" value="1"/>
</dbReference>
<dbReference type="InterPro" id="IPR030868">
    <property type="entry name" value="MqnA"/>
</dbReference>
<dbReference type="GeneID" id="15391797"/>
<comment type="similarity">
    <text evidence="3">Belongs to the MqnA/MqnD family. MqnA subfamily.</text>
</comment>
<name>N0BI97_9EURY</name>
<comment type="function">
    <text evidence="3">Catalyzes the dehydration of chorismate into 3-[(1-carboxyvinyl)oxy]benzoate, a step in the biosynthesis of menaquinone (MK, vitamin K2).</text>
</comment>